<proteinExistence type="predicted"/>
<evidence type="ECO:0000259" key="2">
    <source>
        <dbReference type="Pfam" id="PF20710"/>
    </source>
</evidence>
<feature type="domain" description="DUF6824" evidence="2">
    <location>
        <begin position="360"/>
        <end position="444"/>
    </location>
</feature>
<gene>
    <name evidence="3" type="ORF">ACHAWO_012839</name>
</gene>
<organism evidence="3 4">
    <name type="scientific">Cyclotella atomus</name>
    <dbReference type="NCBI Taxonomy" id="382360"/>
    <lineage>
        <taxon>Eukaryota</taxon>
        <taxon>Sar</taxon>
        <taxon>Stramenopiles</taxon>
        <taxon>Ochrophyta</taxon>
        <taxon>Bacillariophyta</taxon>
        <taxon>Coscinodiscophyceae</taxon>
        <taxon>Thalassiosirophycidae</taxon>
        <taxon>Stephanodiscales</taxon>
        <taxon>Stephanodiscaceae</taxon>
        <taxon>Cyclotella</taxon>
    </lineage>
</organism>
<protein>
    <recommendedName>
        <fullName evidence="2">DUF6824 domain-containing protein</fullName>
    </recommendedName>
</protein>
<keyword evidence="4" id="KW-1185">Reference proteome</keyword>
<dbReference type="Pfam" id="PF20710">
    <property type="entry name" value="DUF6824"/>
    <property type="match status" value="1"/>
</dbReference>
<dbReference type="AlphaFoldDB" id="A0ABD3MU11"/>
<evidence type="ECO:0000313" key="4">
    <source>
        <dbReference type="Proteomes" id="UP001530400"/>
    </source>
</evidence>
<evidence type="ECO:0000313" key="3">
    <source>
        <dbReference type="EMBL" id="KAL3767449.1"/>
    </source>
</evidence>
<reference evidence="3 4" key="1">
    <citation type="submission" date="2024-10" db="EMBL/GenBank/DDBJ databases">
        <title>Updated reference genomes for cyclostephanoid diatoms.</title>
        <authorList>
            <person name="Roberts W.R."/>
            <person name="Alverson A.J."/>
        </authorList>
    </citation>
    <scope>NUCLEOTIDE SEQUENCE [LARGE SCALE GENOMIC DNA]</scope>
    <source>
        <strain evidence="3 4">AJA010-31</strain>
    </source>
</reference>
<sequence>MSTAYPFVPSFYPIKQRPANVASVQQPEPVISNHLLASQTGTVSSKPKSIDVSKHLITGATTSSMQPQPKADASKAMLSISPISTQASKPTGVVYPTQQLAALKEPATMKEEAATLLGGQATKPPLSLSVLANGSDLVKNLSTQFEDTPVPHSLKSLATFSAKAELGIGSKESDDLTKVLQASYDSYSFFAPDGTPMKDDFATDGGDDLIFDCVNVTGGAAAAAIDPELFAADGVPIKQETPDLDANLLDATYYNAVPTFAFEGVPTETNAIDASKLDEFSLHSNGSFDLETFPSMETEASIPDPKGILAAKSLARMQSRTMTNRPNTNKPKRKKSAGRKASRASAECSTAVALKPTNKDILRGRGGMTNRHPGNMRFRDEARKLRSEYRDLDTSRREKYLLSQRLVDIVKGYGGRFLEKGDDGSWYFMTAKAERKKASQVLREEKWD</sequence>
<accession>A0ABD3MU11</accession>
<dbReference type="Proteomes" id="UP001530400">
    <property type="component" value="Unassembled WGS sequence"/>
</dbReference>
<evidence type="ECO:0000256" key="1">
    <source>
        <dbReference type="SAM" id="MobiDB-lite"/>
    </source>
</evidence>
<comment type="caution">
    <text evidence="3">The sequence shown here is derived from an EMBL/GenBank/DDBJ whole genome shotgun (WGS) entry which is preliminary data.</text>
</comment>
<name>A0ABD3MU11_9STRA</name>
<dbReference type="EMBL" id="JALLPJ020001364">
    <property type="protein sequence ID" value="KAL3767449.1"/>
    <property type="molecule type" value="Genomic_DNA"/>
</dbReference>
<dbReference type="InterPro" id="IPR049227">
    <property type="entry name" value="DUF6824"/>
</dbReference>
<feature type="compositionally biased region" description="Basic residues" evidence="1">
    <location>
        <begin position="330"/>
        <end position="342"/>
    </location>
</feature>
<feature type="region of interest" description="Disordered" evidence="1">
    <location>
        <begin position="317"/>
        <end position="349"/>
    </location>
</feature>